<reference evidence="3" key="1">
    <citation type="submission" date="2023-10" db="EMBL/GenBank/DDBJ databases">
        <authorList>
            <person name="Chen Y."/>
            <person name="Shah S."/>
            <person name="Dougan E. K."/>
            <person name="Thang M."/>
            <person name="Chan C."/>
        </authorList>
    </citation>
    <scope>NUCLEOTIDE SEQUENCE [LARGE SCALE GENOMIC DNA]</scope>
</reference>
<dbReference type="InterPro" id="IPR003593">
    <property type="entry name" value="AAA+_ATPase"/>
</dbReference>
<dbReference type="Pfam" id="PF13191">
    <property type="entry name" value="AAA_16"/>
    <property type="match status" value="1"/>
</dbReference>
<organism evidence="3 4">
    <name type="scientific">Prorocentrum cordatum</name>
    <dbReference type="NCBI Taxonomy" id="2364126"/>
    <lineage>
        <taxon>Eukaryota</taxon>
        <taxon>Sar</taxon>
        <taxon>Alveolata</taxon>
        <taxon>Dinophyceae</taxon>
        <taxon>Prorocentrales</taxon>
        <taxon>Prorocentraceae</taxon>
        <taxon>Prorocentrum</taxon>
    </lineage>
</organism>
<name>A0ABN9W0T4_9DINO</name>
<dbReference type="EMBL" id="CAUYUJ010017964">
    <property type="protein sequence ID" value="CAK0879507.1"/>
    <property type="molecule type" value="Genomic_DNA"/>
</dbReference>
<feature type="region of interest" description="Disordered" evidence="1">
    <location>
        <begin position="155"/>
        <end position="184"/>
    </location>
</feature>
<dbReference type="SUPFAM" id="SSF52540">
    <property type="entry name" value="P-loop containing nucleoside triphosphate hydrolases"/>
    <property type="match status" value="1"/>
</dbReference>
<dbReference type="InterPro" id="IPR041664">
    <property type="entry name" value="AAA_16"/>
</dbReference>
<evidence type="ECO:0000259" key="2">
    <source>
        <dbReference type="SMART" id="SM00382"/>
    </source>
</evidence>
<feature type="compositionally biased region" description="Polar residues" evidence="1">
    <location>
        <begin position="165"/>
        <end position="176"/>
    </location>
</feature>
<dbReference type="SMART" id="SM00382">
    <property type="entry name" value="AAA"/>
    <property type="match status" value="1"/>
</dbReference>
<dbReference type="Proteomes" id="UP001189429">
    <property type="component" value="Unassembled WGS sequence"/>
</dbReference>
<keyword evidence="4" id="KW-1185">Reference proteome</keyword>
<gene>
    <name evidence="3" type="ORF">PCOR1329_LOCUS62916</name>
</gene>
<accession>A0ABN9W0T4</accession>
<comment type="caution">
    <text evidence="3">The sequence shown here is derived from an EMBL/GenBank/DDBJ whole genome shotgun (WGS) entry which is preliminary data.</text>
</comment>
<evidence type="ECO:0000313" key="4">
    <source>
        <dbReference type="Proteomes" id="UP001189429"/>
    </source>
</evidence>
<sequence>VLRRARAREASQGRAVLHWATHGAQGPPAVLLEDGRGEGHWRGPQWLRQLLGSTEGAGCGLELCFLSFCYGEAFGLEFRRAGCPYVVCQRAGVRDRTANRFTDAFYKSLAEGDGVPKAFKVAREVLLVSGNDWALVREAHNYLLLHAHDESHSDELAEPAPDLARQNSGRSTSPSTPCRLPSLPEHALQPGSGEEALMGVTAAFNWREPSDSGIEDYVGGEEDLVRLLSLFEAGRRCVCVTGKPGIGKTSLVKQLITYSQMYGRTFDHAAVYVSCSDAPCAPPPCDEECSEGRALTELAPAAAPCLPGLVARAAADVAGQAAQQSQSQAWAWSRGQGTDAQESAVLRDAMDELERRAKSNGRFVLVALDDVAAVHREDRRLLERLLNDYHRLRVLFVMREEWTGGDLAGHKVVTMNLRGLSHDYAARLFVRRVHRRLKSDDFPDFPEYLRAAFNKTPSSSEEAEKQCEYAQKQLQRHPVLMQCDGNPAAIRDKASCVTGGLATLMDLLEA</sequence>
<proteinExistence type="predicted"/>
<feature type="domain" description="AAA+ ATPase" evidence="2">
    <location>
        <begin position="234"/>
        <end position="443"/>
    </location>
</feature>
<dbReference type="InterPro" id="IPR027417">
    <property type="entry name" value="P-loop_NTPase"/>
</dbReference>
<dbReference type="Gene3D" id="3.40.50.300">
    <property type="entry name" value="P-loop containing nucleotide triphosphate hydrolases"/>
    <property type="match status" value="1"/>
</dbReference>
<feature type="non-terminal residue" evidence="3">
    <location>
        <position position="1"/>
    </location>
</feature>
<protein>
    <recommendedName>
        <fullName evidence="2">AAA+ ATPase domain-containing protein</fullName>
    </recommendedName>
</protein>
<evidence type="ECO:0000256" key="1">
    <source>
        <dbReference type="SAM" id="MobiDB-lite"/>
    </source>
</evidence>
<evidence type="ECO:0000313" key="3">
    <source>
        <dbReference type="EMBL" id="CAK0879507.1"/>
    </source>
</evidence>